<gene>
    <name evidence="1" type="ORF">UFOPK1722_01787</name>
</gene>
<dbReference type="EMBL" id="CAEZTS010000212">
    <property type="protein sequence ID" value="CAB4594103.1"/>
    <property type="molecule type" value="Genomic_DNA"/>
</dbReference>
<protein>
    <submittedName>
        <fullName evidence="1">Unannotated protein</fullName>
    </submittedName>
</protein>
<organism evidence="1">
    <name type="scientific">freshwater metagenome</name>
    <dbReference type="NCBI Taxonomy" id="449393"/>
    <lineage>
        <taxon>unclassified sequences</taxon>
        <taxon>metagenomes</taxon>
        <taxon>ecological metagenomes</taxon>
    </lineage>
</organism>
<proteinExistence type="predicted"/>
<accession>A0A6J6G4B5</accession>
<evidence type="ECO:0000313" key="1">
    <source>
        <dbReference type="EMBL" id="CAB4594103.1"/>
    </source>
</evidence>
<sequence>MSHHTETPSVTFAMTQPEFHLLATFMAPLRFEESLGQSVWVASRMDGGRTWTAHANGTTSVVEIGPDPAITDGEDKLWSYPIPENLLITIGKLFLSFDEVVITLSEETATIATDEISITVDQNPHAKVPAIPPGSESVCVATVDASNLWVLLSAARMWPAGGDGNGMNPPMVCDFDLEGKVVRFSADWSAIGLGVHHFSTVAEFGQLTPGAKLPRFNFPHSAVLEVLRDPVSAHRMRSVAIHATTTGDGFILLEGENWKLHVPALANVDHWGHDLDTVIGGIDYEWANSTLVHVLSPELMHGVIELRALPTGDRTGPFKYRVSYEVMDDVIPTIDLYNELNSLNEGVAGCRLVVEGNRVVAMSDLTQENYEQLENHVSAFARNVSGLSPLLGALNGNH</sequence>
<name>A0A6J6G4B5_9ZZZZ</name>
<dbReference type="AlphaFoldDB" id="A0A6J6G4B5"/>
<reference evidence="1" key="1">
    <citation type="submission" date="2020-05" db="EMBL/GenBank/DDBJ databases">
        <authorList>
            <person name="Chiriac C."/>
            <person name="Salcher M."/>
            <person name="Ghai R."/>
            <person name="Kavagutti S V."/>
        </authorList>
    </citation>
    <scope>NUCLEOTIDE SEQUENCE</scope>
</reference>